<proteinExistence type="predicted"/>
<dbReference type="InterPro" id="IPR036397">
    <property type="entry name" value="RNaseH_sf"/>
</dbReference>
<protein>
    <recommendedName>
        <fullName evidence="2">Integrase catalytic domain-containing protein</fullName>
    </recommendedName>
</protein>
<accession>A0ABM1Y6F4</accession>
<dbReference type="EnsemblMetazoa" id="AALFPA23_006198.R8023">
    <property type="protein sequence ID" value="AALFPA23_006198.P8023"/>
    <property type="gene ID" value="AALFPA23_006198"/>
</dbReference>
<name>A0ABM1Y6F4_AEDAL</name>
<evidence type="ECO:0000259" key="2">
    <source>
        <dbReference type="PROSITE" id="PS50994"/>
    </source>
</evidence>
<sequence length="326" mass="36578">MDIDVDAFVKKCRGCTLVSAPDPPEPMSRRNLPSGPWQDVAIDFLGPLPEGQFLLVVVDYYSRYFEVCEMSSITAESTIEELRTIFCRFGVPITLTADNAPQLSEDCEQFAEFCRSYGIKLINTVPYWPQMNGEVERQNRTILKRLQISQELGQDWRVELQTFLLTYRASNHSTTGRSPAEMMFGRRIRTKLPQLSNIRVDDEAARDRDAVQKEKGKEYSDSRRGARPAKPANPKANHHRRFVSDLPGIPPSVTEGQTPPSVRFRPPGPPAEGQQGAITTVGPFPASPASAPESHRRACSRFVSDHPQHPRKTTIEVQTAKVKCKA</sequence>
<evidence type="ECO:0000313" key="3">
    <source>
        <dbReference type="EnsemblMetazoa" id="AALFPA23_006198.P8023"/>
    </source>
</evidence>
<dbReference type="PANTHER" id="PTHR37984:SF11">
    <property type="entry name" value="INTEGRASE CATALYTIC DOMAIN-CONTAINING PROTEIN"/>
    <property type="match status" value="1"/>
</dbReference>
<dbReference type="Pfam" id="PF00665">
    <property type="entry name" value="rve"/>
    <property type="match status" value="1"/>
</dbReference>
<keyword evidence="4" id="KW-1185">Reference proteome</keyword>
<dbReference type="PANTHER" id="PTHR37984">
    <property type="entry name" value="PROTEIN CBG26694"/>
    <property type="match status" value="1"/>
</dbReference>
<dbReference type="RefSeq" id="XP_062704190.1">
    <property type="nucleotide sequence ID" value="XM_062848206.1"/>
</dbReference>
<dbReference type="SUPFAM" id="SSF53098">
    <property type="entry name" value="Ribonuclease H-like"/>
    <property type="match status" value="1"/>
</dbReference>
<dbReference type="Gene3D" id="3.30.420.10">
    <property type="entry name" value="Ribonuclease H-like superfamily/Ribonuclease H"/>
    <property type="match status" value="1"/>
</dbReference>
<feature type="compositionally biased region" description="Low complexity" evidence="1">
    <location>
        <begin position="259"/>
        <end position="277"/>
    </location>
</feature>
<dbReference type="GeneID" id="134286575"/>
<evidence type="ECO:0000256" key="1">
    <source>
        <dbReference type="SAM" id="MobiDB-lite"/>
    </source>
</evidence>
<feature type="compositionally biased region" description="Basic and acidic residues" evidence="1">
    <location>
        <begin position="199"/>
        <end position="224"/>
    </location>
</feature>
<dbReference type="InterPro" id="IPR050951">
    <property type="entry name" value="Retrovirus_Pol_polyprotein"/>
</dbReference>
<dbReference type="InterPro" id="IPR001584">
    <property type="entry name" value="Integrase_cat-core"/>
</dbReference>
<reference evidence="4" key="1">
    <citation type="journal article" date="2015" name="Proc. Natl. Acad. Sci. U.S.A.">
        <title>Genome sequence of the Asian Tiger mosquito, Aedes albopictus, reveals insights into its biology, genetics, and evolution.</title>
        <authorList>
            <person name="Chen X.G."/>
            <person name="Jiang X."/>
            <person name="Gu J."/>
            <person name="Xu M."/>
            <person name="Wu Y."/>
            <person name="Deng Y."/>
            <person name="Zhang C."/>
            <person name="Bonizzoni M."/>
            <person name="Dermauw W."/>
            <person name="Vontas J."/>
            <person name="Armbruster P."/>
            <person name="Huang X."/>
            <person name="Yang Y."/>
            <person name="Zhang H."/>
            <person name="He W."/>
            <person name="Peng H."/>
            <person name="Liu Y."/>
            <person name="Wu K."/>
            <person name="Chen J."/>
            <person name="Lirakis M."/>
            <person name="Topalis P."/>
            <person name="Van Leeuwen T."/>
            <person name="Hall A.B."/>
            <person name="Jiang X."/>
            <person name="Thorpe C."/>
            <person name="Mueller R.L."/>
            <person name="Sun C."/>
            <person name="Waterhouse R.M."/>
            <person name="Yan G."/>
            <person name="Tu Z.J."/>
            <person name="Fang X."/>
            <person name="James A.A."/>
        </authorList>
    </citation>
    <scope>NUCLEOTIDE SEQUENCE [LARGE SCALE GENOMIC DNA]</scope>
    <source>
        <strain evidence="4">Foshan</strain>
    </source>
</reference>
<evidence type="ECO:0000313" key="4">
    <source>
        <dbReference type="Proteomes" id="UP000069940"/>
    </source>
</evidence>
<dbReference type="Proteomes" id="UP000069940">
    <property type="component" value="Unassembled WGS sequence"/>
</dbReference>
<feature type="domain" description="Integrase catalytic" evidence="2">
    <location>
        <begin position="32"/>
        <end position="187"/>
    </location>
</feature>
<feature type="region of interest" description="Disordered" evidence="1">
    <location>
        <begin position="199"/>
        <end position="326"/>
    </location>
</feature>
<dbReference type="InterPro" id="IPR012337">
    <property type="entry name" value="RNaseH-like_sf"/>
</dbReference>
<organism evidence="3 4">
    <name type="scientific">Aedes albopictus</name>
    <name type="common">Asian tiger mosquito</name>
    <name type="synonym">Stegomyia albopicta</name>
    <dbReference type="NCBI Taxonomy" id="7160"/>
    <lineage>
        <taxon>Eukaryota</taxon>
        <taxon>Metazoa</taxon>
        <taxon>Ecdysozoa</taxon>
        <taxon>Arthropoda</taxon>
        <taxon>Hexapoda</taxon>
        <taxon>Insecta</taxon>
        <taxon>Pterygota</taxon>
        <taxon>Neoptera</taxon>
        <taxon>Endopterygota</taxon>
        <taxon>Diptera</taxon>
        <taxon>Nematocera</taxon>
        <taxon>Culicoidea</taxon>
        <taxon>Culicidae</taxon>
        <taxon>Culicinae</taxon>
        <taxon>Aedini</taxon>
        <taxon>Aedes</taxon>
        <taxon>Stegomyia</taxon>
    </lineage>
</organism>
<dbReference type="PROSITE" id="PS50994">
    <property type="entry name" value="INTEGRASE"/>
    <property type="match status" value="1"/>
</dbReference>
<reference evidence="3" key="2">
    <citation type="submission" date="2025-05" db="UniProtKB">
        <authorList>
            <consortium name="EnsemblMetazoa"/>
        </authorList>
    </citation>
    <scope>IDENTIFICATION</scope>
    <source>
        <strain evidence="3">Foshan</strain>
    </source>
</reference>